<evidence type="ECO:0000313" key="2">
    <source>
        <dbReference type="Proteomes" id="UP000092574"/>
    </source>
</evidence>
<keyword evidence="2" id="KW-1185">Reference proteome</keyword>
<gene>
    <name evidence="1" type="ORF">A4V09_07475</name>
</gene>
<dbReference type="EMBL" id="CP015405">
    <property type="protein sequence ID" value="ANU75619.1"/>
    <property type="molecule type" value="Genomic_DNA"/>
</dbReference>
<dbReference type="GO" id="GO:0003677">
    <property type="term" value="F:DNA binding"/>
    <property type="evidence" value="ECO:0007669"/>
    <property type="project" value="InterPro"/>
</dbReference>
<accession>A0A1C7IAR6</accession>
<dbReference type="InterPro" id="IPR011010">
    <property type="entry name" value="DNA_brk_join_enz"/>
</dbReference>
<sequence>MQGKTDIPLHMPVSKQVLTAVADYILHGRPETSDCHVFVRHIAPYNYFHDGVSIACIFRKYLKKAGIEHVTGDGKTLHGIRRGLGTGTLNRQLIGINEAIQDNNKVGISGVRGRLIN</sequence>
<dbReference type="Proteomes" id="UP000092574">
    <property type="component" value="Chromosome"/>
</dbReference>
<reference evidence="1" key="1">
    <citation type="submission" date="2017-04" db="EMBL/GenBank/DDBJ databases">
        <title>Complete Genome Sequences of Twelve Strains of a Stable Defined Moderately Diverse Mouse Microbiota 2 (sDMDMm2).</title>
        <authorList>
            <person name="Uchimura Y."/>
            <person name="Wyss M."/>
            <person name="Brugiroux S."/>
            <person name="Limenitakis J.P."/>
            <person name="Stecher B."/>
            <person name="McCoy K.D."/>
            <person name="Macpherson A.J."/>
        </authorList>
    </citation>
    <scope>NUCLEOTIDE SEQUENCE</scope>
    <source>
        <strain evidence="1">YL58</strain>
    </source>
</reference>
<dbReference type="SUPFAM" id="SSF56349">
    <property type="entry name" value="DNA breaking-rejoining enzymes"/>
    <property type="match status" value="1"/>
</dbReference>
<dbReference type="KEGG" id="byl:A4V09_07475"/>
<organism evidence="1 2">
    <name type="scientific">Blautia pseudococcoides</name>
    <dbReference type="NCBI Taxonomy" id="1796616"/>
    <lineage>
        <taxon>Bacteria</taxon>
        <taxon>Bacillati</taxon>
        <taxon>Bacillota</taxon>
        <taxon>Clostridia</taxon>
        <taxon>Lachnospirales</taxon>
        <taxon>Lachnospiraceae</taxon>
        <taxon>Blautia</taxon>
    </lineage>
</organism>
<dbReference type="AlphaFoldDB" id="A0A1C7IAR6"/>
<protein>
    <submittedName>
        <fullName evidence="1">Uncharacterized protein</fullName>
    </submittedName>
</protein>
<proteinExistence type="predicted"/>
<evidence type="ECO:0000313" key="1">
    <source>
        <dbReference type="EMBL" id="ANU75619.1"/>
    </source>
</evidence>
<name>A0A1C7IAR6_9FIRM</name>